<keyword evidence="4" id="KW-0560">Oxidoreductase</keyword>
<protein>
    <recommendedName>
        <fullName evidence="5">Fe2OG dioxygenase domain-containing protein</fullName>
    </recommendedName>
</protein>
<dbReference type="AlphaFoldDB" id="A0AAD4XH57"/>
<feature type="domain" description="Fe2OG dioxygenase" evidence="5">
    <location>
        <begin position="195"/>
        <end position="295"/>
    </location>
</feature>
<evidence type="ECO:0000313" key="6">
    <source>
        <dbReference type="EMBL" id="KAI3910093.1"/>
    </source>
</evidence>
<keyword evidence="2 4" id="KW-0479">Metal-binding</keyword>
<dbReference type="GO" id="GO:0016491">
    <property type="term" value="F:oxidoreductase activity"/>
    <property type="evidence" value="ECO:0007669"/>
    <property type="project" value="UniProtKB-KW"/>
</dbReference>
<accession>A0AAD4XH57</accession>
<gene>
    <name evidence="6" type="ORF">MKW98_014478</name>
</gene>
<dbReference type="PANTHER" id="PTHR47991">
    <property type="entry name" value="OXOGLUTARATE/IRON-DEPENDENT DIOXYGENASE"/>
    <property type="match status" value="1"/>
</dbReference>
<sequence>MATTVKNLTESSFLESIPPKYVIPRNPEDLNFGEEEEIEQQVPTIDYYLLTSGSQEERSKSIENLRVACLEWGFFTVINHGVPESLINEMLNLCLSFFDLSPADKSDYAEKHVLSPIRCGTSFNAAVDKVYFWRDYLKIFVHPDFSAPLKPNGFREVAYEYCTRTREIVKELLKAVSVSLGLEEDYIEKSLETKSGLQILVANLYPPCPQPELALGMPPHSDHGLLTLLTQNEIGGLQIKHKDKWIDANALPNSFMVNVGDHMEILSNGNYKSILHRAVVNTTATRVSLVTANGPSLDAVVAPAPKLVNCEKHPPLYHGMKYREYLELQQSNQLHGKSCLDLVRI</sequence>
<evidence type="ECO:0000256" key="4">
    <source>
        <dbReference type="RuleBase" id="RU003682"/>
    </source>
</evidence>
<evidence type="ECO:0000256" key="1">
    <source>
        <dbReference type="ARBA" id="ARBA00008056"/>
    </source>
</evidence>
<evidence type="ECO:0000259" key="5">
    <source>
        <dbReference type="PROSITE" id="PS51471"/>
    </source>
</evidence>
<keyword evidence="3 4" id="KW-0408">Iron</keyword>
<keyword evidence="7" id="KW-1185">Reference proteome</keyword>
<evidence type="ECO:0000256" key="3">
    <source>
        <dbReference type="ARBA" id="ARBA00023004"/>
    </source>
</evidence>
<dbReference type="FunFam" id="2.60.120.330:FF:000134">
    <property type="entry name" value="Uncharacterized protein"/>
    <property type="match status" value="1"/>
</dbReference>
<dbReference type="InterPro" id="IPR050295">
    <property type="entry name" value="Plant_2OG-oxidoreductases"/>
</dbReference>
<dbReference type="InterPro" id="IPR044861">
    <property type="entry name" value="IPNS-like_FE2OG_OXY"/>
</dbReference>
<evidence type="ECO:0000256" key="2">
    <source>
        <dbReference type="ARBA" id="ARBA00022723"/>
    </source>
</evidence>
<dbReference type="InterPro" id="IPR027443">
    <property type="entry name" value="IPNS-like_sf"/>
</dbReference>
<dbReference type="GO" id="GO:0046872">
    <property type="term" value="F:metal ion binding"/>
    <property type="evidence" value="ECO:0007669"/>
    <property type="project" value="UniProtKB-KW"/>
</dbReference>
<dbReference type="Proteomes" id="UP001202328">
    <property type="component" value="Unassembled WGS sequence"/>
</dbReference>
<dbReference type="Pfam" id="PF03171">
    <property type="entry name" value="2OG-FeII_Oxy"/>
    <property type="match status" value="1"/>
</dbReference>
<dbReference type="Gene3D" id="2.60.120.330">
    <property type="entry name" value="B-lactam Antibiotic, Isopenicillin N Synthase, Chain"/>
    <property type="match status" value="1"/>
</dbReference>
<dbReference type="SUPFAM" id="SSF51197">
    <property type="entry name" value="Clavaminate synthase-like"/>
    <property type="match status" value="1"/>
</dbReference>
<reference evidence="6" key="1">
    <citation type="submission" date="2022-04" db="EMBL/GenBank/DDBJ databases">
        <title>A functionally conserved STORR gene fusion in Papaver species that diverged 16.8 million years ago.</title>
        <authorList>
            <person name="Catania T."/>
        </authorList>
    </citation>
    <scope>NUCLEOTIDE SEQUENCE</scope>
    <source>
        <strain evidence="6">S-188037</strain>
    </source>
</reference>
<proteinExistence type="inferred from homology"/>
<dbReference type="EMBL" id="JAJJMB010010276">
    <property type="protein sequence ID" value="KAI3910093.1"/>
    <property type="molecule type" value="Genomic_DNA"/>
</dbReference>
<dbReference type="InterPro" id="IPR026992">
    <property type="entry name" value="DIOX_N"/>
</dbReference>
<dbReference type="InterPro" id="IPR005123">
    <property type="entry name" value="Oxoglu/Fe-dep_dioxygenase_dom"/>
</dbReference>
<comment type="caution">
    <text evidence="6">The sequence shown here is derived from an EMBL/GenBank/DDBJ whole genome shotgun (WGS) entry which is preliminary data.</text>
</comment>
<dbReference type="Pfam" id="PF14226">
    <property type="entry name" value="DIOX_N"/>
    <property type="match status" value="1"/>
</dbReference>
<name>A0AAD4XH57_9MAGN</name>
<evidence type="ECO:0000313" key="7">
    <source>
        <dbReference type="Proteomes" id="UP001202328"/>
    </source>
</evidence>
<comment type="similarity">
    <text evidence="1 4">Belongs to the iron/ascorbate-dependent oxidoreductase family.</text>
</comment>
<dbReference type="PROSITE" id="PS51471">
    <property type="entry name" value="FE2OG_OXY"/>
    <property type="match status" value="1"/>
</dbReference>
<organism evidence="6 7">
    <name type="scientific">Papaver atlanticum</name>
    <dbReference type="NCBI Taxonomy" id="357466"/>
    <lineage>
        <taxon>Eukaryota</taxon>
        <taxon>Viridiplantae</taxon>
        <taxon>Streptophyta</taxon>
        <taxon>Embryophyta</taxon>
        <taxon>Tracheophyta</taxon>
        <taxon>Spermatophyta</taxon>
        <taxon>Magnoliopsida</taxon>
        <taxon>Ranunculales</taxon>
        <taxon>Papaveraceae</taxon>
        <taxon>Papaveroideae</taxon>
        <taxon>Papaver</taxon>
    </lineage>
</organism>